<dbReference type="Gene3D" id="3.80.10.10">
    <property type="entry name" value="Ribonuclease Inhibitor"/>
    <property type="match status" value="1"/>
</dbReference>
<evidence type="ECO:0000313" key="1">
    <source>
        <dbReference type="Proteomes" id="UP000694844"/>
    </source>
</evidence>
<dbReference type="GeneID" id="111133462"/>
<dbReference type="AlphaFoldDB" id="A0A8B8ED62"/>
<organism evidence="1 2">
    <name type="scientific">Crassostrea virginica</name>
    <name type="common">Eastern oyster</name>
    <dbReference type="NCBI Taxonomy" id="6565"/>
    <lineage>
        <taxon>Eukaryota</taxon>
        <taxon>Metazoa</taxon>
        <taxon>Spiralia</taxon>
        <taxon>Lophotrochozoa</taxon>
        <taxon>Mollusca</taxon>
        <taxon>Bivalvia</taxon>
        <taxon>Autobranchia</taxon>
        <taxon>Pteriomorphia</taxon>
        <taxon>Ostreida</taxon>
        <taxon>Ostreoidea</taxon>
        <taxon>Ostreidae</taxon>
        <taxon>Crassostrea</taxon>
    </lineage>
</organism>
<dbReference type="KEGG" id="cvn:111133462"/>
<accession>A0A8B8ED62</accession>
<gene>
    <name evidence="2" type="primary">LOC111133462</name>
</gene>
<keyword evidence="1" id="KW-1185">Reference proteome</keyword>
<protein>
    <submittedName>
        <fullName evidence="2">Uncharacterized protein LOC111133462</fullName>
    </submittedName>
</protein>
<name>A0A8B8ED62_CRAVI</name>
<dbReference type="InterPro" id="IPR032675">
    <property type="entry name" value="LRR_dom_sf"/>
</dbReference>
<evidence type="ECO:0000313" key="2">
    <source>
        <dbReference type="RefSeq" id="XP_022337604.1"/>
    </source>
</evidence>
<reference evidence="2" key="1">
    <citation type="submission" date="2025-08" db="UniProtKB">
        <authorList>
            <consortium name="RefSeq"/>
        </authorList>
    </citation>
    <scope>IDENTIFICATION</scope>
    <source>
        <tissue evidence="2">Whole sample</tissue>
    </source>
</reference>
<dbReference type="RefSeq" id="XP_022337604.1">
    <property type="nucleotide sequence ID" value="XM_022481896.1"/>
</dbReference>
<proteinExistence type="predicted"/>
<sequence length="237" mass="26976">MMQSLPKFTRVQFPQNVSLFHMLQFKLSMSGNEISCDCNLYEYIQEARPWLEQHWLEYTKMKCSGPLHLQQTQISQISKNDQIDSLVCNISRQDGCPSPCSCYTQPSRTNHLSYTPGLTNSATLQDQPSQLHSRINQLIYTPGPTIAATLQDQPSHLHSRTNHLNYTPGPTLSSTLQDQPSHLHSRTNHLIYTPGPTISATLQDKPSQLHYRTNHLNYTPGPTISTTLQDQPFNKCW</sequence>
<dbReference type="Proteomes" id="UP000694844">
    <property type="component" value="Chromosome 5"/>
</dbReference>